<dbReference type="InterPro" id="IPR041627">
    <property type="entry name" value="AAA_lid_6"/>
</dbReference>
<organism evidence="5 6">
    <name type="scientific">Segatella copri</name>
    <dbReference type="NCBI Taxonomy" id="165179"/>
    <lineage>
        <taxon>Bacteria</taxon>
        <taxon>Pseudomonadati</taxon>
        <taxon>Bacteroidota</taxon>
        <taxon>Bacteroidia</taxon>
        <taxon>Bacteroidales</taxon>
        <taxon>Prevotellaceae</taxon>
        <taxon>Segatella</taxon>
    </lineage>
</organism>
<dbReference type="InterPro" id="IPR003593">
    <property type="entry name" value="AAA+_ATPase"/>
</dbReference>
<dbReference type="Gene3D" id="3.40.50.300">
    <property type="entry name" value="P-loop containing nucleotide triphosphate hydrolases"/>
    <property type="match status" value="1"/>
</dbReference>
<dbReference type="AlphaFoldDB" id="A0AAW5HZ01"/>
<dbReference type="InterPro" id="IPR050773">
    <property type="entry name" value="CbxX/CfxQ_RuBisCO_ESX"/>
</dbReference>
<protein>
    <submittedName>
        <fullName evidence="5">AAA family ATPase</fullName>
    </submittedName>
</protein>
<evidence type="ECO:0000313" key="5">
    <source>
        <dbReference type="EMBL" id="MCP9500030.1"/>
    </source>
</evidence>
<dbReference type="InterPro" id="IPR000641">
    <property type="entry name" value="CbxX/CfxQ"/>
</dbReference>
<comment type="caution">
    <text evidence="5">The sequence shown here is derived from an EMBL/GenBank/DDBJ whole genome shotgun (WGS) entry which is preliminary data.</text>
</comment>
<evidence type="ECO:0000259" key="4">
    <source>
        <dbReference type="SMART" id="SM00382"/>
    </source>
</evidence>
<dbReference type="PANTHER" id="PTHR43392">
    <property type="entry name" value="AAA-TYPE ATPASE FAMILY PROTEIN / ANKYRIN REPEAT FAMILY PROTEIN"/>
    <property type="match status" value="1"/>
</dbReference>
<dbReference type="PANTHER" id="PTHR43392:SF2">
    <property type="entry name" value="AAA-TYPE ATPASE FAMILY PROTEIN _ ANKYRIN REPEAT FAMILY PROTEIN"/>
    <property type="match status" value="1"/>
</dbReference>
<dbReference type="GO" id="GO:0005524">
    <property type="term" value="F:ATP binding"/>
    <property type="evidence" value="ECO:0007669"/>
    <property type="project" value="UniProtKB-KW"/>
</dbReference>
<dbReference type="SMART" id="SM00382">
    <property type="entry name" value="AAA"/>
    <property type="match status" value="1"/>
</dbReference>
<reference evidence="5" key="1">
    <citation type="submission" date="2022-07" db="EMBL/GenBank/DDBJ databases">
        <title>Prevotella copri.</title>
        <authorList>
            <person name="Yang C."/>
        </authorList>
    </citation>
    <scope>NUCLEOTIDE SEQUENCE</scope>
    <source>
        <strain evidence="5">HF88</strain>
    </source>
</reference>
<dbReference type="FunFam" id="3.40.50.300:FF:000216">
    <property type="entry name" value="Type VII secretion ATPase EccA"/>
    <property type="match status" value="1"/>
</dbReference>
<dbReference type="Pfam" id="PF00004">
    <property type="entry name" value="AAA"/>
    <property type="match status" value="1"/>
</dbReference>
<sequence length="367" mass="41584">MNYNKYEQSLLEAASSLDVLIQSDICFKQNVLDIFSNGDDTSIAKLCVNMSAVVNECSSSAKIAIALLKDKLVSYVGYCELCKINSSHKADENDQSLEELLDELGNLIGLSKVKDKVYDLIAYQKVQKMRSEHGLNVPKHTLHLAFMGNPGTGKTTVARIIGHLYYKLGLLSKGHFVEVSRTDLIAGYQGQTALKVKKVIEKALGGVLFIDEAYSITENENSDSYGRECLTELTKALEDYRDNLVVIVAGYTEPMKQFFESNPGLKSRFNTFITFEDYNGDELFKIFEKMCKEDDYEMSSEIVVGLKEIFNERANLHMQNFSNGRFVRNLYENMVMNHARRVMCIVDPTLNQLRLFEKEDVPTRNTL</sequence>
<gene>
    <name evidence="5" type="ORF">NND11_00445</name>
</gene>
<dbReference type="Pfam" id="PF17866">
    <property type="entry name" value="AAA_lid_6"/>
    <property type="match status" value="1"/>
</dbReference>
<dbReference type="EMBL" id="JANDXR010000001">
    <property type="protein sequence ID" value="MCP9500030.1"/>
    <property type="molecule type" value="Genomic_DNA"/>
</dbReference>
<feature type="domain" description="AAA+ ATPase" evidence="4">
    <location>
        <begin position="140"/>
        <end position="277"/>
    </location>
</feature>
<dbReference type="SUPFAM" id="SSF52540">
    <property type="entry name" value="P-loop containing nucleoside triphosphate hydrolases"/>
    <property type="match status" value="1"/>
</dbReference>
<dbReference type="GO" id="GO:0016887">
    <property type="term" value="F:ATP hydrolysis activity"/>
    <property type="evidence" value="ECO:0007669"/>
    <property type="project" value="InterPro"/>
</dbReference>
<comment type="similarity">
    <text evidence="1">Belongs to the CbxX/CfxQ family.</text>
</comment>
<accession>A0AAW5HZ01</accession>
<evidence type="ECO:0000256" key="1">
    <source>
        <dbReference type="ARBA" id="ARBA00010378"/>
    </source>
</evidence>
<dbReference type="RefSeq" id="WP_234563505.1">
    <property type="nucleotide sequence ID" value="NZ_JAJTTD010000001.1"/>
</dbReference>
<dbReference type="Gene3D" id="1.10.8.60">
    <property type="match status" value="1"/>
</dbReference>
<dbReference type="InterPro" id="IPR003959">
    <property type="entry name" value="ATPase_AAA_core"/>
</dbReference>
<evidence type="ECO:0000313" key="6">
    <source>
        <dbReference type="Proteomes" id="UP001206014"/>
    </source>
</evidence>
<dbReference type="InterPro" id="IPR027417">
    <property type="entry name" value="P-loop_NTPase"/>
</dbReference>
<dbReference type="PRINTS" id="PR00819">
    <property type="entry name" value="CBXCFQXSUPER"/>
</dbReference>
<name>A0AAW5HZ01_9BACT</name>
<keyword evidence="2" id="KW-0547">Nucleotide-binding</keyword>
<keyword evidence="3" id="KW-0067">ATP-binding</keyword>
<evidence type="ECO:0000256" key="2">
    <source>
        <dbReference type="ARBA" id="ARBA00022741"/>
    </source>
</evidence>
<evidence type="ECO:0000256" key="3">
    <source>
        <dbReference type="ARBA" id="ARBA00022840"/>
    </source>
</evidence>
<dbReference type="Proteomes" id="UP001206014">
    <property type="component" value="Unassembled WGS sequence"/>
</dbReference>
<proteinExistence type="inferred from homology"/>